<comment type="similarity">
    <text evidence="1">In the N-terminal section; belongs to the zinc metallo-hydrolase group 3 family.</text>
</comment>
<dbReference type="InterPro" id="IPR029039">
    <property type="entry name" value="Flavoprotein-like_sf"/>
</dbReference>
<dbReference type="Pfam" id="PF19583">
    <property type="entry name" value="ODP"/>
    <property type="match status" value="1"/>
</dbReference>
<dbReference type="PANTHER" id="PTHR43717">
    <property type="entry name" value="ANAEROBIC NITRIC OXIDE REDUCTASE FLAVORUBREDOXIN"/>
    <property type="match status" value="1"/>
</dbReference>
<evidence type="ECO:0000313" key="4">
    <source>
        <dbReference type="Proteomes" id="UP001519308"/>
    </source>
</evidence>
<evidence type="ECO:0000259" key="2">
    <source>
        <dbReference type="PROSITE" id="PS50902"/>
    </source>
</evidence>
<comment type="caution">
    <text evidence="3">The sequence shown here is derived from an EMBL/GenBank/DDBJ whole genome shotgun (WGS) entry which is preliminary data.</text>
</comment>
<proteinExistence type="inferred from homology"/>
<dbReference type="InterPro" id="IPR036866">
    <property type="entry name" value="RibonucZ/Hydroxyglut_hydro"/>
</dbReference>
<evidence type="ECO:0000256" key="1">
    <source>
        <dbReference type="ARBA" id="ARBA00007121"/>
    </source>
</evidence>
<dbReference type="SMART" id="SM00849">
    <property type="entry name" value="Lactamase_B"/>
    <property type="match status" value="1"/>
</dbReference>
<organism evidence="3 4">
    <name type="scientific">Clostridium punense</name>
    <dbReference type="NCBI Taxonomy" id="1054297"/>
    <lineage>
        <taxon>Bacteria</taxon>
        <taxon>Bacillati</taxon>
        <taxon>Bacillota</taxon>
        <taxon>Clostridia</taxon>
        <taxon>Eubacteriales</taxon>
        <taxon>Clostridiaceae</taxon>
        <taxon>Clostridium</taxon>
    </lineage>
</organism>
<keyword evidence="4" id="KW-1185">Reference proteome</keyword>
<dbReference type="InterPro" id="IPR001279">
    <property type="entry name" value="Metallo-B-lactamas"/>
</dbReference>
<reference evidence="3 4" key="1">
    <citation type="submission" date="2021-03" db="EMBL/GenBank/DDBJ databases">
        <title>Genomic Encyclopedia of Type Strains, Phase IV (KMG-IV): sequencing the most valuable type-strain genomes for metagenomic binning, comparative biology and taxonomic classification.</title>
        <authorList>
            <person name="Goeker M."/>
        </authorList>
    </citation>
    <scope>NUCLEOTIDE SEQUENCE [LARGE SCALE GENOMIC DNA]</scope>
    <source>
        <strain evidence="3 4">DSM 28650</strain>
    </source>
</reference>
<dbReference type="PANTHER" id="PTHR43717:SF1">
    <property type="entry name" value="ANAEROBIC NITRIC OXIDE REDUCTASE FLAVORUBREDOXIN"/>
    <property type="match status" value="1"/>
</dbReference>
<dbReference type="Pfam" id="PF00258">
    <property type="entry name" value="Flavodoxin_1"/>
    <property type="match status" value="1"/>
</dbReference>
<dbReference type="InterPro" id="IPR008254">
    <property type="entry name" value="Flavodoxin/NO_synth"/>
</dbReference>
<dbReference type="SUPFAM" id="SSF52218">
    <property type="entry name" value="Flavoproteins"/>
    <property type="match status" value="1"/>
</dbReference>
<feature type="domain" description="Flavodoxin-like" evidence="2">
    <location>
        <begin position="251"/>
        <end position="400"/>
    </location>
</feature>
<dbReference type="CDD" id="cd07709">
    <property type="entry name" value="flavodiiron_proteins_MBL-fold"/>
    <property type="match status" value="1"/>
</dbReference>
<name>A0ABS4K637_9CLOT</name>
<accession>A0ABS4K637</accession>
<dbReference type="SUPFAM" id="SSF56281">
    <property type="entry name" value="Metallo-hydrolase/oxidoreductase"/>
    <property type="match status" value="1"/>
</dbReference>
<dbReference type="Proteomes" id="UP001519308">
    <property type="component" value="Unassembled WGS sequence"/>
</dbReference>
<dbReference type="EMBL" id="JAGGLL010000025">
    <property type="protein sequence ID" value="MBP2023247.1"/>
    <property type="molecule type" value="Genomic_DNA"/>
</dbReference>
<dbReference type="PROSITE" id="PS50902">
    <property type="entry name" value="FLAVODOXIN_LIKE"/>
    <property type="match status" value="1"/>
</dbReference>
<gene>
    <name evidence="3" type="ORF">J2Z44_003084</name>
</gene>
<sequence length="408" mass="45932">MKKDILVGSNAYWVGYVDDRKVPFHRLVLEKGTTYNSYLLKTEMPTIIDTVDISFGKEYVENLKQHIALEEIKYIVINHVEPDHSGALPVLAAKAKDAVIVATELGVKELKEMYKLHNRQFLIVRDGDTLDIGGKTLKFLETPYLHTEETMVTYSVEDKTLYPCDIFSTHIATYELFNDLSAEDITGDFEVYYSLIMNPHKNYVQDMIKKIRQLDIEVIAPSHGYILRTDAKKYIDSYDNMSKTSESNRKAAILFSTMTSNTKKLATFIEAALTAKGIEAVLINVKEEKDVEVAKEAVLNSDILFFGSSTRYGDMVGKIEEVLKELNNMDLTSKVGVAFGSYGWSGEAIEIINDYLKTSTMKVLDSSLIIKSTGMDNVQAPIRVKFAVEEEVSKFKETVEVISDILAG</sequence>
<dbReference type="InterPro" id="IPR016440">
    <property type="entry name" value="Rubredoxin-O_OxRdtase"/>
</dbReference>
<evidence type="ECO:0000313" key="3">
    <source>
        <dbReference type="EMBL" id="MBP2023247.1"/>
    </source>
</evidence>
<dbReference type="Gene3D" id="3.40.50.360">
    <property type="match status" value="1"/>
</dbReference>
<protein>
    <submittedName>
        <fullName evidence="3">Flavorubredoxin</fullName>
    </submittedName>
</protein>
<dbReference type="PIRSF" id="PIRSF005243">
    <property type="entry name" value="ROO"/>
    <property type="match status" value="1"/>
</dbReference>
<dbReference type="RefSeq" id="WP_021282892.1">
    <property type="nucleotide sequence ID" value="NZ_JAGGLL010000025.1"/>
</dbReference>
<dbReference type="InterPro" id="IPR045761">
    <property type="entry name" value="ODP_dom"/>
</dbReference>
<dbReference type="Gene3D" id="3.60.15.10">
    <property type="entry name" value="Ribonuclease Z/Hydroxyacylglutathione hydrolase-like"/>
    <property type="match status" value="1"/>
</dbReference>